<dbReference type="Pfam" id="PF03031">
    <property type="entry name" value="NIF"/>
    <property type="match status" value="1"/>
</dbReference>
<evidence type="ECO:0000256" key="13">
    <source>
        <dbReference type="RuleBase" id="RU365079"/>
    </source>
</evidence>
<evidence type="ECO:0000256" key="2">
    <source>
        <dbReference type="ARBA" id="ARBA00006344"/>
    </source>
</evidence>
<feature type="compositionally biased region" description="Gly residues" evidence="14">
    <location>
        <begin position="404"/>
        <end position="420"/>
    </location>
</feature>
<evidence type="ECO:0000256" key="4">
    <source>
        <dbReference type="ARBA" id="ARBA00022448"/>
    </source>
</evidence>
<evidence type="ECO:0000313" key="17">
    <source>
        <dbReference type="Proteomes" id="UP000054845"/>
    </source>
</evidence>
<dbReference type="GO" id="GO:0015031">
    <property type="term" value="P:protein transport"/>
    <property type="evidence" value="ECO:0007669"/>
    <property type="project" value="UniProtKB-KW"/>
</dbReference>
<feature type="region of interest" description="Disordered" evidence="14">
    <location>
        <begin position="396"/>
        <end position="421"/>
    </location>
</feature>
<evidence type="ECO:0000256" key="12">
    <source>
        <dbReference type="ARBA" id="ARBA00023136"/>
    </source>
</evidence>
<keyword evidence="10 13" id="KW-0811">Translocation</keyword>
<evidence type="ECO:0000256" key="9">
    <source>
        <dbReference type="ARBA" id="ARBA00022989"/>
    </source>
</evidence>
<evidence type="ECO:0000259" key="15">
    <source>
        <dbReference type="PROSITE" id="PS50969"/>
    </source>
</evidence>
<accession>A0A0P1BIJ1</accession>
<proteinExistence type="inferred from homology"/>
<dbReference type="CDD" id="cd07521">
    <property type="entry name" value="HAD_FCP1-like"/>
    <property type="match status" value="1"/>
</dbReference>
<dbReference type="InterPro" id="IPR036412">
    <property type="entry name" value="HAD-like_sf"/>
</dbReference>
<sequence length="491" mass="54785">MFSPALRAAARQAGRTGSGVSLSLPATHPILSPCCSYLFTARSSGSPINPALRDARRSMTASSRRSAKPVDDGTEPGKNDRSSAASRDEAPQRPRGAGAFDIDTSLATIADEAASAAEGASQKTGAKARSNATSQEKKRRSTALYASIAALLIGGWWTTGLGREWETLEERERYANDPSAQDFFGRAKIRLTKMYTSVNEPAWEKLLPDLLPFPYQRPYTLVVDLDKLLISSKWTRENAWRTAKRPGLDYFLGYLSQWYEIVIYTRQPFYIAAPILEKLDPDRRFIAYTLFRESCRKAPSGNLVKDLNHLNRDLSKVVVLDFDPSSYELHPENGLSISKWNGDARDTELVDYVPFFEAIGIFDAQDVRPILKAYQGEHVPTKFAAWEEEWRRTQEAERTKKQGSGLGRIFGGGLREGGGSTAPKNLLDAERERMHQAYAADQKYWAENGEMLRQQQKEEQEKALKEMKLSAWAMITGQGMKPPGAEEKASA</sequence>
<dbReference type="InterPro" id="IPR004274">
    <property type="entry name" value="FCP1_dom"/>
</dbReference>
<keyword evidence="5" id="KW-0812">Transmembrane</keyword>
<evidence type="ECO:0000256" key="14">
    <source>
        <dbReference type="SAM" id="MobiDB-lite"/>
    </source>
</evidence>
<dbReference type="AlphaFoldDB" id="A0A0P1BIJ1"/>
<feature type="compositionally biased region" description="Basic and acidic residues" evidence="14">
    <location>
        <begin position="68"/>
        <end position="92"/>
    </location>
</feature>
<dbReference type="FunFam" id="3.40.50.1000:FF:000019">
    <property type="entry name" value="Mitochondrial import inner membrane translocase subunit TIM50"/>
    <property type="match status" value="1"/>
</dbReference>
<keyword evidence="9" id="KW-1133">Transmembrane helix</keyword>
<dbReference type="Proteomes" id="UP000054845">
    <property type="component" value="Unassembled WGS sequence"/>
</dbReference>
<feature type="domain" description="FCP1 homology" evidence="15">
    <location>
        <begin position="214"/>
        <end position="359"/>
    </location>
</feature>
<feature type="region of interest" description="Disordered" evidence="14">
    <location>
        <begin position="113"/>
        <end position="139"/>
    </location>
</feature>
<evidence type="ECO:0000256" key="1">
    <source>
        <dbReference type="ARBA" id="ARBA00004434"/>
    </source>
</evidence>
<keyword evidence="11 13" id="KW-0496">Mitochondrion</keyword>
<dbReference type="STRING" id="401625.A0A0P1BIJ1"/>
<comment type="similarity">
    <text evidence="2 13">Belongs to the TIM50 family.</text>
</comment>
<evidence type="ECO:0000256" key="6">
    <source>
        <dbReference type="ARBA" id="ARBA00022792"/>
    </source>
</evidence>
<comment type="subcellular location">
    <subcellularLocation>
        <location evidence="1 13">Mitochondrion inner membrane</location>
        <topology evidence="1 13">Single-pass membrane protein</topology>
    </subcellularLocation>
</comment>
<evidence type="ECO:0000256" key="10">
    <source>
        <dbReference type="ARBA" id="ARBA00023010"/>
    </source>
</evidence>
<protein>
    <recommendedName>
        <fullName evidence="3 13">Mitochondrial import inner membrane translocase subunit TIM50</fullName>
    </recommendedName>
</protein>
<dbReference type="SUPFAM" id="SSF56784">
    <property type="entry name" value="HAD-like"/>
    <property type="match status" value="1"/>
</dbReference>
<dbReference type="PANTHER" id="PTHR12210">
    <property type="entry name" value="DULLARD PROTEIN PHOSPHATASE"/>
    <property type="match status" value="1"/>
</dbReference>
<dbReference type="PROSITE" id="PS50969">
    <property type="entry name" value="FCP1"/>
    <property type="match status" value="1"/>
</dbReference>
<organism evidence="16 17">
    <name type="scientific">Ceraceosorus bombacis</name>
    <dbReference type="NCBI Taxonomy" id="401625"/>
    <lineage>
        <taxon>Eukaryota</taxon>
        <taxon>Fungi</taxon>
        <taxon>Dikarya</taxon>
        <taxon>Basidiomycota</taxon>
        <taxon>Ustilaginomycotina</taxon>
        <taxon>Exobasidiomycetes</taxon>
        <taxon>Ceraceosorales</taxon>
        <taxon>Ceraceosoraceae</taxon>
        <taxon>Ceraceosorus</taxon>
    </lineage>
</organism>
<evidence type="ECO:0000313" key="16">
    <source>
        <dbReference type="EMBL" id="CEH16029.1"/>
    </source>
</evidence>
<dbReference type="Gene3D" id="3.40.50.1000">
    <property type="entry name" value="HAD superfamily/HAD-like"/>
    <property type="match status" value="1"/>
</dbReference>
<feature type="region of interest" description="Disordered" evidence="14">
    <location>
        <begin position="46"/>
        <end position="100"/>
    </location>
</feature>
<keyword evidence="4 13" id="KW-0813">Transport</keyword>
<keyword evidence="8 13" id="KW-0809">Transit peptide</keyword>
<dbReference type="GO" id="GO:0005744">
    <property type="term" value="C:TIM23 mitochondrial import inner membrane translocase complex"/>
    <property type="evidence" value="ECO:0007669"/>
    <property type="project" value="UniProtKB-UniRule"/>
</dbReference>
<keyword evidence="7 13" id="KW-0653">Protein transport</keyword>
<evidence type="ECO:0000256" key="8">
    <source>
        <dbReference type="ARBA" id="ARBA00022946"/>
    </source>
</evidence>
<keyword evidence="12" id="KW-0472">Membrane</keyword>
<evidence type="ECO:0000256" key="3">
    <source>
        <dbReference type="ARBA" id="ARBA00020799"/>
    </source>
</evidence>
<comment type="subunit">
    <text evidence="13">Component of the TIM23 complex.</text>
</comment>
<reference evidence="16 17" key="1">
    <citation type="submission" date="2014-09" db="EMBL/GenBank/DDBJ databases">
        <authorList>
            <person name="Magalhaes I.L.F."/>
            <person name="Oliveira U."/>
            <person name="Santos F.R."/>
            <person name="Vidigal T.H.D.A."/>
            <person name="Brescovit A.D."/>
            <person name="Santos A.J."/>
        </authorList>
    </citation>
    <scope>NUCLEOTIDE SEQUENCE [LARGE SCALE GENOMIC DNA]</scope>
</reference>
<dbReference type="SMART" id="SM00577">
    <property type="entry name" value="CPDc"/>
    <property type="match status" value="1"/>
</dbReference>
<keyword evidence="6" id="KW-0999">Mitochondrion inner membrane</keyword>
<evidence type="ECO:0000256" key="11">
    <source>
        <dbReference type="ARBA" id="ARBA00023128"/>
    </source>
</evidence>
<name>A0A0P1BIJ1_9BASI</name>
<evidence type="ECO:0000256" key="5">
    <source>
        <dbReference type="ARBA" id="ARBA00022692"/>
    </source>
</evidence>
<evidence type="ECO:0000256" key="7">
    <source>
        <dbReference type="ARBA" id="ARBA00022927"/>
    </source>
</evidence>
<dbReference type="OrthoDB" id="287041at2759"/>
<comment type="function">
    <text evidence="13">Essential component of the TIM23 complex, a complex that mediates the translocation of transit peptide-containing proteins across the mitochondrial inner membrane.</text>
</comment>
<keyword evidence="17" id="KW-1185">Reference proteome</keyword>
<dbReference type="InterPro" id="IPR050365">
    <property type="entry name" value="TIM50"/>
</dbReference>
<dbReference type="EMBL" id="CCYA01000278">
    <property type="protein sequence ID" value="CEH16029.1"/>
    <property type="molecule type" value="Genomic_DNA"/>
</dbReference>
<dbReference type="InterPro" id="IPR023214">
    <property type="entry name" value="HAD_sf"/>
</dbReference>